<accession>A0A5C1K7W4</accession>
<proteinExistence type="predicted"/>
<keyword evidence="2" id="KW-1185">Reference proteome</keyword>
<dbReference type="EMBL" id="MN103543">
    <property type="protein sequence ID" value="QEM41985.1"/>
    <property type="molecule type" value="Genomic_DNA"/>
</dbReference>
<dbReference type="Proteomes" id="UP000322144">
    <property type="component" value="Segment"/>
</dbReference>
<dbReference type="RefSeq" id="YP_010660996.1">
    <property type="nucleotide sequence ID" value="NC_070882.1"/>
</dbReference>
<sequence>MIGLFKMWRGFRQVHSLHREGTQAMWFRLQRLDPKRKLFNPNKMKESIALIDFLTNVSIGLGDEFTCFLIESIGDNRNCDIIARELREWHRNTDVLAKIFSLAYTQENAAAQRYAILLAKELSSFMPENVYLWYSRVRFAVRKQLHELDKGRPEPSPWEANL</sequence>
<reference evidence="1 2" key="1">
    <citation type="submission" date="2019-06" db="EMBL/GenBank/DDBJ databases">
        <title>A distant relative of Phikzvirus genus phages from a therapeutic phage collection.</title>
        <authorList>
            <person name="Hejnowicz M.S."/>
            <person name="Dabrowski K."/>
            <person name="Gawor J."/>
            <person name="Weber-Dabrowska B."/>
            <person name="Gromadka R."/>
            <person name="Lobocka M.B."/>
        </authorList>
    </citation>
    <scope>NUCLEOTIDE SEQUENCE [LARGE SCALE GENOMIC DNA]</scope>
</reference>
<dbReference type="GeneID" id="77937006"/>
<protein>
    <submittedName>
        <fullName evidence="1">Uncharacterized protein</fullName>
    </submittedName>
</protein>
<dbReference type="KEGG" id="vg:77937006"/>
<evidence type="ECO:0000313" key="2">
    <source>
        <dbReference type="Proteomes" id="UP000322144"/>
    </source>
</evidence>
<name>A0A5C1K7W4_9CAUD</name>
<evidence type="ECO:0000313" key="1">
    <source>
        <dbReference type="EMBL" id="QEM41985.1"/>
    </source>
</evidence>
<organism evidence="1 2">
    <name type="scientific">Pseudomonas phage vB_PaeM_PS119XW</name>
    <dbReference type="NCBI Taxonomy" id="2601632"/>
    <lineage>
        <taxon>Viruses</taxon>
        <taxon>Duplodnaviria</taxon>
        <taxon>Heunggongvirae</taxon>
        <taxon>Uroviricota</taxon>
        <taxon>Caudoviricetes</taxon>
        <taxon>Chimalliviridae</taxon>
        <taxon>Pawinskivirus</taxon>
        <taxon>Pawinskivirus PS119XW</taxon>
    </lineage>
</organism>